<organism evidence="7 8">
    <name type="scientific">Aspergillus cavernicola</name>
    <dbReference type="NCBI Taxonomy" id="176166"/>
    <lineage>
        <taxon>Eukaryota</taxon>
        <taxon>Fungi</taxon>
        <taxon>Dikarya</taxon>
        <taxon>Ascomycota</taxon>
        <taxon>Pezizomycotina</taxon>
        <taxon>Eurotiomycetes</taxon>
        <taxon>Eurotiomycetidae</taxon>
        <taxon>Eurotiales</taxon>
        <taxon>Aspergillaceae</taxon>
        <taxon>Aspergillus</taxon>
        <taxon>Aspergillus subgen. Nidulantes</taxon>
    </lineage>
</organism>
<gene>
    <name evidence="7" type="ORF">BDW59DRAFT_166312</name>
</gene>
<dbReference type="Pfam" id="PF00172">
    <property type="entry name" value="Zn_clus"/>
    <property type="match status" value="1"/>
</dbReference>
<dbReference type="Pfam" id="PF04082">
    <property type="entry name" value="Fungal_trans"/>
    <property type="match status" value="1"/>
</dbReference>
<dbReference type="InterPro" id="IPR053181">
    <property type="entry name" value="EcdB-like_regulator"/>
</dbReference>
<comment type="caution">
    <text evidence="7">The sequence shown here is derived from an EMBL/GenBank/DDBJ whole genome shotgun (WGS) entry which is preliminary data.</text>
</comment>
<dbReference type="CDD" id="cd12148">
    <property type="entry name" value="fungal_TF_MHR"/>
    <property type="match status" value="1"/>
</dbReference>
<keyword evidence="3" id="KW-0238">DNA-binding</keyword>
<sequence length="538" mass="59988">MAIAMLTHRTALVACEHCRLRRRRCDRVRPSCSSCASQGVDCVYRPGTDPQPSQLVQELASIRERLDHISRLVQPPSSPSILHSNVLAVTQPPSNSPSLVIKSPYLMQIIGLRSDLSSFLYRLETAIPFTAASPAQFGRLAIPDEMTAGILQKFQDEIHQWYPILHPNFTLHFFETNASGFPHSTKSCLCLLVASIACLSDEHSQSPHFETALSMVPIVFQESSVTSVQCLILFSIYYACRVQPRTGYDYIQAASLRIQPLIKSGSFAQGSPESQLITRLYWTIYMIESETSMHLRLATMGKSTCGPSTPMPMPTNAEIWDYFDDSTSPRSGSDKSVGEVPPPPFYFSTELKLQRLWNKSVTPVMGTTNACAAGEQPDASQLMESLPPMLHLGIPPASEDITTHPMQAAVSRSKYHLYEISIYWPVIYGVIINGFADPEVLPYGPLFFESVTSFLCAASNAIRICPPKTWSLCASIYIISMVAIRALDVPCLRRISQPEFWKYLKVSVDSLQRPSSLSPSVRYMRETLENQMERASLQ</sequence>
<evidence type="ECO:0000313" key="8">
    <source>
        <dbReference type="Proteomes" id="UP001610335"/>
    </source>
</evidence>
<keyword evidence="8" id="KW-1185">Reference proteome</keyword>
<dbReference type="InterPro" id="IPR007219">
    <property type="entry name" value="XnlR_reg_dom"/>
</dbReference>
<evidence type="ECO:0000256" key="2">
    <source>
        <dbReference type="ARBA" id="ARBA00023015"/>
    </source>
</evidence>
<dbReference type="Gene3D" id="4.10.240.10">
    <property type="entry name" value="Zn(2)-C6 fungal-type DNA-binding domain"/>
    <property type="match status" value="1"/>
</dbReference>
<proteinExistence type="predicted"/>
<dbReference type="PANTHER" id="PTHR47785">
    <property type="entry name" value="ZN(II)2CYS6 TRANSCRIPTION FACTOR (EUROFUNG)-RELATED-RELATED"/>
    <property type="match status" value="1"/>
</dbReference>
<accession>A0ABR4HM88</accession>
<keyword evidence="2" id="KW-0805">Transcription regulation</keyword>
<dbReference type="SUPFAM" id="SSF57701">
    <property type="entry name" value="Zn2/Cys6 DNA-binding domain"/>
    <property type="match status" value="1"/>
</dbReference>
<evidence type="ECO:0000259" key="6">
    <source>
        <dbReference type="PROSITE" id="PS50048"/>
    </source>
</evidence>
<reference evidence="7 8" key="1">
    <citation type="submission" date="2024-07" db="EMBL/GenBank/DDBJ databases">
        <title>Section-level genome sequencing and comparative genomics of Aspergillus sections Usti and Cavernicolus.</title>
        <authorList>
            <consortium name="Lawrence Berkeley National Laboratory"/>
            <person name="Nybo J.L."/>
            <person name="Vesth T.C."/>
            <person name="Theobald S."/>
            <person name="Frisvad J.C."/>
            <person name="Larsen T.O."/>
            <person name="Kjaerboelling I."/>
            <person name="Rothschild-Mancinelli K."/>
            <person name="Lyhne E.K."/>
            <person name="Kogle M.E."/>
            <person name="Barry K."/>
            <person name="Clum A."/>
            <person name="Na H."/>
            <person name="Ledsgaard L."/>
            <person name="Lin J."/>
            <person name="Lipzen A."/>
            <person name="Kuo A."/>
            <person name="Riley R."/>
            <person name="Mondo S."/>
            <person name="LaButti K."/>
            <person name="Haridas S."/>
            <person name="Pangalinan J."/>
            <person name="Salamov A.A."/>
            <person name="Simmons B.A."/>
            <person name="Magnuson J.K."/>
            <person name="Chen J."/>
            <person name="Drula E."/>
            <person name="Henrissat B."/>
            <person name="Wiebenga A."/>
            <person name="Lubbers R.J."/>
            <person name="Gomes A.C."/>
            <person name="Makela M.R."/>
            <person name="Stajich J."/>
            <person name="Grigoriev I.V."/>
            <person name="Mortensen U.H."/>
            <person name="De vries R.P."/>
            <person name="Baker S.E."/>
            <person name="Andersen M.R."/>
        </authorList>
    </citation>
    <scope>NUCLEOTIDE SEQUENCE [LARGE SCALE GENOMIC DNA]</scope>
    <source>
        <strain evidence="7 8">CBS 600.67</strain>
    </source>
</reference>
<feature type="domain" description="Zn(2)-C6 fungal-type" evidence="6">
    <location>
        <begin position="14"/>
        <end position="44"/>
    </location>
</feature>
<name>A0ABR4HM88_9EURO</name>
<evidence type="ECO:0000256" key="4">
    <source>
        <dbReference type="ARBA" id="ARBA00023163"/>
    </source>
</evidence>
<keyword evidence="5" id="KW-0539">Nucleus</keyword>
<dbReference type="Proteomes" id="UP001610335">
    <property type="component" value="Unassembled WGS sequence"/>
</dbReference>
<dbReference type="EMBL" id="JBFXLS010000100">
    <property type="protein sequence ID" value="KAL2816588.1"/>
    <property type="molecule type" value="Genomic_DNA"/>
</dbReference>
<evidence type="ECO:0000256" key="1">
    <source>
        <dbReference type="ARBA" id="ARBA00022723"/>
    </source>
</evidence>
<dbReference type="PANTHER" id="PTHR47785:SF3">
    <property type="entry name" value="ZN(2)-C6 FUNGAL-TYPE DOMAIN-CONTAINING PROTEIN"/>
    <property type="match status" value="1"/>
</dbReference>
<keyword evidence="4" id="KW-0804">Transcription</keyword>
<dbReference type="PROSITE" id="PS50048">
    <property type="entry name" value="ZN2_CY6_FUNGAL_2"/>
    <property type="match status" value="1"/>
</dbReference>
<dbReference type="SMART" id="SM00066">
    <property type="entry name" value="GAL4"/>
    <property type="match status" value="1"/>
</dbReference>
<dbReference type="InterPro" id="IPR001138">
    <property type="entry name" value="Zn2Cys6_DnaBD"/>
</dbReference>
<evidence type="ECO:0000256" key="5">
    <source>
        <dbReference type="ARBA" id="ARBA00023242"/>
    </source>
</evidence>
<dbReference type="InterPro" id="IPR036864">
    <property type="entry name" value="Zn2-C6_fun-type_DNA-bd_sf"/>
</dbReference>
<keyword evidence="1" id="KW-0479">Metal-binding</keyword>
<evidence type="ECO:0000313" key="7">
    <source>
        <dbReference type="EMBL" id="KAL2816588.1"/>
    </source>
</evidence>
<evidence type="ECO:0000256" key="3">
    <source>
        <dbReference type="ARBA" id="ARBA00023125"/>
    </source>
</evidence>
<dbReference type="PROSITE" id="PS00463">
    <property type="entry name" value="ZN2_CY6_FUNGAL_1"/>
    <property type="match status" value="1"/>
</dbReference>
<protein>
    <recommendedName>
        <fullName evidence="6">Zn(2)-C6 fungal-type domain-containing protein</fullName>
    </recommendedName>
</protein>